<dbReference type="Pfam" id="PF07690">
    <property type="entry name" value="MFS_1"/>
    <property type="match status" value="1"/>
</dbReference>
<dbReference type="Gene3D" id="1.20.1720.10">
    <property type="entry name" value="Multidrug resistance protein D"/>
    <property type="match status" value="1"/>
</dbReference>
<evidence type="ECO:0000256" key="6">
    <source>
        <dbReference type="SAM" id="Phobius"/>
    </source>
</evidence>
<comment type="subcellular location">
    <subcellularLocation>
        <location evidence="1">Cell membrane</location>
        <topology evidence="1">Multi-pass membrane protein</topology>
    </subcellularLocation>
</comment>
<feature type="transmembrane region" description="Helical" evidence="6">
    <location>
        <begin position="337"/>
        <end position="357"/>
    </location>
</feature>
<feature type="transmembrane region" description="Helical" evidence="6">
    <location>
        <begin position="172"/>
        <end position="191"/>
    </location>
</feature>
<feature type="transmembrane region" description="Helical" evidence="6">
    <location>
        <begin position="363"/>
        <end position="387"/>
    </location>
</feature>
<feature type="transmembrane region" description="Helical" evidence="6">
    <location>
        <begin position="143"/>
        <end position="166"/>
    </location>
</feature>
<dbReference type="Gene3D" id="1.20.1250.20">
    <property type="entry name" value="MFS general substrate transporter like domains"/>
    <property type="match status" value="1"/>
</dbReference>
<feature type="transmembrane region" description="Helical" evidence="6">
    <location>
        <begin position="431"/>
        <end position="452"/>
    </location>
</feature>
<dbReference type="EMBL" id="JBHRZH010000004">
    <property type="protein sequence ID" value="MFC3759884.1"/>
    <property type="molecule type" value="Genomic_DNA"/>
</dbReference>
<feature type="domain" description="Major facilitator superfamily (MFS) profile" evidence="7">
    <location>
        <begin position="19"/>
        <end position="456"/>
    </location>
</feature>
<evidence type="ECO:0000256" key="1">
    <source>
        <dbReference type="ARBA" id="ARBA00004651"/>
    </source>
</evidence>
<dbReference type="PANTHER" id="PTHR42718:SF9">
    <property type="entry name" value="MAJOR FACILITATOR SUPERFAMILY MULTIDRUG TRANSPORTER MFSC"/>
    <property type="match status" value="1"/>
</dbReference>
<comment type="caution">
    <text evidence="8">The sequence shown here is derived from an EMBL/GenBank/DDBJ whole genome shotgun (WGS) entry which is preliminary data.</text>
</comment>
<dbReference type="SUPFAM" id="SSF103473">
    <property type="entry name" value="MFS general substrate transporter"/>
    <property type="match status" value="1"/>
</dbReference>
<gene>
    <name evidence="8" type="ORF">ACFOUW_03475</name>
</gene>
<feature type="transmembrane region" description="Helical" evidence="6">
    <location>
        <begin position="264"/>
        <end position="284"/>
    </location>
</feature>
<feature type="transmembrane region" description="Helical" evidence="6">
    <location>
        <begin position="304"/>
        <end position="325"/>
    </location>
</feature>
<dbReference type="CDD" id="cd17321">
    <property type="entry name" value="MFS_MMR_MDR_like"/>
    <property type="match status" value="1"/>
</dbReference>
<keyword evidence="5 6" id="KW-0472">Membrane</keyword>
<feature type="transmembrane region" description="Helical" evidence="6">
    <location>
        <begin position="12"/>
        <end position="32"/>
    </location>
</feature>
<keyword evidence="9" id="KW-1185">Reference proteome</keyword>
<feature type="transmembrane region" description="Helical" evidence="6">
    <location>
        <begin position="110"/>
        <end position="131"/>
    </location>
</feature>
<evidence type="ECO:0000256" key="4">
    <source>
        <dbReference type="ARBA" id="ARBA00022989"/>
    </source>
</evidence>
<dbReference type="PANTHER" id="PTHR42718">
    <property type="entry name" value="MAJOR FACILITATOR SUPERFAMILY MULTIDRUG TRANSPORTER MFSC"/>
    <property type="match status" value="1"/>
</dbReference>
<dbReference type="InterPro" id="IPR036259">
    <property type="entry name" value="MFS_trans_sf"/>
</dbReference>
<keyword evidence="2" id="KW-0813">Transport</keyword>
<evidence type="ECO:0000256" key="2">
    <source>
        <dbReference type="ARBA" id="ARBA00022448"/>
    </source>
</evidence>
<reference evidence="9" key="1">
    <citation type="journal article" date="2019" name="Int. J. Syst. Evol. Microbiol.">
        <title>The Global Catalogue of Microorganisms (GCM) 10K type strain sequencing project: providing services to taxonomists for standard genome sequencing and annotation.</title>
        <authorList>
            <consortium name="The Broad Institute Genomics Platform"/>
            <consortium name="The Broad Institute Genome Sequencing Center for Infectious Disease"/>
            <person name="Wu L."/>
            <person name="Ma J."/>
        </authorList>
    </citation>
    <scope>NUCLEOTIDE SEQUENCE [LARGE SCALE GENOMIC DNA]</scope>
    <source>
        <strain evidence="9">CGMCC 4.7241</strain>
    </source>
</reference>
<dbReference type="InterPro" id="IPR020846">
    <property type="entry name" value="MFS_dom"/>
</dbReference>
<dbReference type="Proteomes" id="UP001595699">
    <property type="component" value="Unassembled WGS sequence"/>
</dbReference>
<feature type="transmembrane region" description="Helical" evidence="6">
    <location>
        <begin position="408"/>
        <end position="425"/>
    </location>
</feature>
<keyword evidence="3 6" id="KW-0812">Transmembrane</keyword>
<proteinExistence type="predicted"/>
<evidence type="ECO:0000313" key="8">
    <source>
        <dbReference type="EMBL" id="MFC3759884.1"/>
    </source>
</evidence>
<dbReference type="RefSeq" id="WP_205120281.1">
    <property type="nucleotide sequence ID" value="NZ_JAFBCM010000001.1"/>
</dbReference>
<evidence type="ECO:0000259" key="7">
    <source>
        <dbReference type="PROSITE" id="PS50850"/>
    </source>
</evidence>
<evidence type="ECO:0000256" key="3">
    <source>
        <dbReference type="ARBA" id="ARBA00022692"/>
    </source>
</evidence>
<organism evidence="8 9">
    <name type="scientific">Tenggerimyces flavus</name>
    <dbReference type="NCBI Taxonomy" id="1708749"/>
    <lineage>
        <taxon>Bacteria</taxon>
        <taxon>Bacillati</taxon>
        <taxon>Actinomycetota</taxon>
        <taxon>Actinomycetes</taxon>
        <taxon>Propionibacteriales</taxon>
        <taxon>Nocardioidaceae</taxon>
        <taxon>Tenggerimyces</taxon>
    </lineage>
</organism>
<sequence length="456" mass="45814">MTTHAPRTATSGRAAAGAALPVASLGFLLIILDTSAVNVGLNAMGADLGGGMSSLQWVVDGYTLLFGALLLSAGAWSDRIGARRALGIGLAAFTLASVACGLAPTMPALIGARVVQGAAAAALLPSSLALVRQAYDDASSRARAIGIWTASGAGGIALGPVLGGLLTTAWSWRAIFLVNVPVGIIGLLLLARTRPSPRRPAPVDLPGQVLAVVALLALTFGVIEGSRDGILAPPVLLSALVTVLAAAAFFAVEARVRRPMLPVALFRSGAAVTVLLAGFANNAAYYGVVFVLSLYAQRELGQSALSTGLMFVPMSLVVVAVNLLAPRIAARIGTWRTIVAGQLTMAAGMLGLLLIGGPRPMQLASLLLLPLGLGASTAVPLLTAVLLDSVAPEHAGIAAGAFNAARQLGGGLAIAVFGSLAVGLRSFHAGFVASVLLGAGGLLVAVTVTLLGRHRS</sequence>
<dbReference type="PROSITE" id="PS50850">
    <property type="entry name" value="MFS"/>
    <property type="match status" value="1"/>
</dbReference>
<feature type="transmembrane region" description="Helical" evidence="6">
    <location>
        <begin position="52"/>
        <end position="73"/>
    </location>
</feature>
<protein>
    <submittedName>
        <fullName evidence="8">MFS transporter</fullName>
    </submittedName>
</protein>
<keyword evidence="4 6" id="KW-1133">Transmembrane helix</keyword>
<evidence type="ECO:0000256" key="5">
    <source>
        <dbReference type="ARBA" id="ARBA00023136"/>
    </source>
</evidence>
<accession>A0ABV7Y667</accession>
<feature type="transmembrane region" description="Helical" evidence="6">
    <location>
        <begin position="229"/>
        <end position="252"/>
    </location>
</feature>
<feature type="transmembrane region" description="Helical" evidence="6">
    <location>
        <begin position="85"/>
        <end position="104"/>
    </location>
</feature>
<evidence type="ECO:0000313" key="9">
    <source>
        <dbReference type="Proteomes" id="UP001595699"/>
    </source>
</evidence>
<dbReference type="InterPro" id="IPR011701">
    <property type="entry name" value="MFS"/>
</dbReference>
<feature type="transmembrane region" description="Helical" evidence="6">
    <location>
        <begin position="203"/>
        <end position="223"/>
    </location>
</feature>
<name>A0ABV7Y667_9ACTN</name>